<feature type="transmembrane region" description="Helical" evidence="1">
    <location>
        <begin position="270"/>
        <end position="289"/>
    </location>
</feature>
<feature type="transmembrane region" description="Helical" evidence="1">
    <location>
        <begin position="138"/>
        <end position="156"/>
    </location>
</feature>
<feature type="transmembrane region" description="Helical" evidence="1">
    <location>
        <begin position="162"/>
        <end position="187"/>
    </location>
</feature>
<feature type="transmembrane region" description="Helical" evidence="1">
    <location>
        <begin position="79"/>
        <end position="103"/>
    </location>
</feature>
<feature type="transmembrane region" description="Helical" evidence="1">
    <location>
        <begin position="239"/>
        <end position="258"/>
    </location>
</feature>
<proteinExistence type="predicted"/>
<keyword evidence="3" id="KW-1185">Reference proteome</keyword>
<organism evidence="2 3">
    <name type="scientific">Candidatus Burkholderia pumila</name>
    <dbReference type="NCBI Taxonomy" id="1090375"/>
    <lineage>
        <taxon>Bacteria</taxon>
        <taxon>Pseudomonadati</taxon>
        <taxon>Pseudomonadota</taxon>
        <taxon>Betaproteobacteria</taxon>
        <taxon>Burkholderiales</taxon>
        <taxon>Burkholderiaceae</taxon>
        <taxon>Burkholderia</taxon>
    </lineage>
</organism>
<evidence type="ECO:0008006" key="4">
    <source>
        <dbReference type="Google" id="ProtNLM"/>
    </source>
</evidence>
<gene>
    <name evidence="2" type="ORF">BPMI_03507c</name>
</gene>
<dbReference type="InterPro" id="IPR049458">
    <property type="entry name" value="EpsG-like"/>
</dbReference>
<keyword evidence="1" id="KW-0472">Membrane</keyword>
<evidence type="ECO:0000313" key="2">
    <source>
        <dbReference type="EMBL" id="KMQ80444.1"/>
    </source>
</evidence>
<evidence type="ECO:0000313" key="3">
    <source>
        <dbReference type="Proteomes" id="UP000242951"/>
    </source>
</evidence>
<accession>A0ABR5HM28</accession>
<sequence length="379" mass="43454">MTPYLAVFIALWGAFFISSVLGEIEIPLEVFAITLFVVFAGQRFETGNDWLTYRDHFIAIQQFGFSGGDSPQFPAFEPLYILTVWLFGRVFDFQAFLLFVSVFNGLVLYRFAKTWNVSVCGLAAINYSWTYLATQMATTRYSLAMSFILLAFIFLIQHRKFVAYALVIVAAGFHFFSLAFLPVVLLINRKLTVRLAASVLIAGFLIVHVTLFAVSSGWFNGLPFSEKLVFYLDEATVKQISAGSVGYIVLNLAFLVWVLCSQEDDDKMRLVKWSVFYLLFFQIVAWMLPVFWNRIQVFTVVVQACLLSRYMVERCDPVFLLTIAVLSFATLMKLLVDPAFISYVPYQSYWVNKVMMNAVRDDGESRFYQAIDRNRERAH</sequence>
<name>A0ABR5HM28_9BURK</name>
<protein>
    <recommendedName>
        <fullName evidence="4">EpsG family protein</fullName>
    </recommendedName>
</protein>
<feature type="transmembrane region" description="Helical" evidence="1">
    <location>
        <begin position="295"/>
        <end position="312"/>
    </location>
</feature>
<evidence type="ECO:0000256" key="1">
    <source>
        <dbReference type="SAM" id="Phobius"/>
    </source>
</evidence>
<keyword evidence="1" id="KW-1133">Transmembrane helix</keyword>
<feature type="transmembrane region" description="Helical" evidence="1">
    <location>
        <begin position="319"/>
        <end position="346"/>
    </location>
</feature>
<reference evidence="2 3" key="1">
    <citation type="submission" date="2015-06" db="EMBL/GenBank/DDBJ databases">
        <title>Comparative genomics of Burkholderia leaf nodule symbionts.</title>
        <authorList>
            <person name="Carlier A."/>
            <person name="Eberl L."/>
            <person name="Pinto-Carbo M."/>
        </authorList>
    </citation>
    <scope>NUCLEOTIDE SEQUENCE [LARGE SCALE GENOMIC DNA]</scope>
    <source>
        <strain evidence="2 3">UZHbot3</strain>
    </source>
</reference>
<comment type="caution">
    <text evidence="2">The sequence shown here is derived from an EMBL/GenBank/DDBJ whole genome shotgun (WGS) entry which is preliminary data.</text>
</comment>
<dbReference type="Proteomes" id="UP000242951">
    <property type="component" value="Unassembled WGS sequence"/>
</dbReference>
<keyword evidence="1" id="KW-0812">Transmembrane</keyword>
<dbReference type="EMBL" id="LELG01000088">
    <property type="protein sequence ID" value="KMQ80444.1"/>
    <property type="molecule type" value="Genomic_DNA"/>
</dbReference>
<dbReference type="Pfam" id="PF14897">
    <property type="entry name" value="EpsG"/>
    <property type="match status" value="1"/>
</dbReference>
<feature type="transmembrane region" description="Helical" evidence="1">
    <location>
        <begin position="199"/>
        <end position="219"/>
    </location>
</feature>